<feature type="transmembrane region" description="Helical" evidence="9">
    <location>
        <begin position="263"/>
        <end position="283"/>
    </location>
</feature>
<dbReference type="Proteomes" id="UP001595880">
    <property type="component" value="Unassembled WGS sequence"/>
</dbReference>
<reference evidence="12" key="1">
    <citation type="journal article" date="2019" name="Int. J. Syst. Evol. Microbiol.">
        <title>The Global Catalogue of Microorganisms (GCM) 10K type strain sequencing project: providing services to taxonomists for standard genome sequencing and annotation.</title>
        <authorList>
            <consortium name="The Broad Institute Genomics Platform"/>
            <consortium name="The Broad Institute Genome Sequencing Center for Infectious Disease"/>
            <person name="Wu L."/>
            <person name="Ma J."/>
        </authorList>
    </citation>
    <scope>NUCLEOTIDE SEQUENCE [LARGE SCALE GENOMIC DNA]</scope>
    <source>
        <strain evidence="12">KACC 14058</strain>
    </source>
</reference>
<dbReference type="SUPFAM" id="SSF55874">
    <property type="entry name" value="ATPase domain of HSP90 chaperone/DNA topoisomerase II/histidine kinase"/>
    <property type="match status" value="1"/>
</dbReference>
<proteinExistence type="predicted"/>
<gene>
    <name evidence="11" type="ORF">ACFOZ1_13605</name>
</gene>
<accession>A0ABV8VWC3</accession>
<keyword evidence="12" id="KW-1185">Reference proteome</keyword>
<dbReference type="CDD" id="cd00075">
    <property type="entry name" value="HATPase"/>
    <property type="match status" value="1"/>
</dbReference>
<evidence type="ECO:0000256" key="7">
    <source>
        <dbReference type="ARBA" id="ARBA00023012"/>
    </source>
</evidence>
<evidence type="ECO:0000256" key="6">
    <source>
        <dbReference type="ARBA" id="ARBA00022840"/>
    </source>
</evidence>
<evidence type="ECO:0000313" key="12">
    <source>
        <dbReference type="Proteomes" id="UP001595880"/>
    </source>
</evidence>
<keyword evidence="4" id="KW-0547">Nucleotide-binding</keyword>
<keyword evidence="9" id="KW-0472">Membrane</keyword>
<dbReference type="Gene3D" id="3.30.565.10">
    <property type="entry name" value="Histidine kinase-like ATPase, C-terminal domain"/>
    <property type="match status" value="1"/>
</dbReference>
<evidence type="ECO:0000256" key="5">
    <source>
        <dbReference type="ARBA" id="ARBA00022777"/>
    </source>
</evidence>
<dbReference type="Gene3D" id="2.60.120.260">
    <property type="entry name" value="Galactose-binding domain-like"/>
    <property type="match status" value="1"/>
</dbReference>
<comment type="caution">
    <text evidence="11">The sequence shown here is derived from an EMBL/GenBank/DDBJ whole genome shotgun (WGS) entry which is preliminary data.</text>
</comment>
<dbReference type="EC" id="2.7.13.3" evidence="2"/>
<dbReference type="RefSeq" id="WP_390200147.1">
    <property type="nucleotide sequence ID" value="NZ_JBHSDV010000005.1"/>
</dbReference>
<dbReference type="InterPro" id="IPR003594">
    <property type="entry name" value="HATPase_dom"/>
</dbReference>
<dbReference type="Pfam" id="PF07695">
    <property type="entry name" value="7TMR-DISM_7TM"/>
    <property type="match status" value="1"/>
</dbReference>
<feature type="transmembrane region" description="Helical" evidence="9">
    <location>
        <begin position="200"/>
        <end position="219"/>
    </location>
</feature>
<dbReference type="InterPro" id="IPR011623">
    <property type="entry name" value="7TMR_DISM_rcpt_extracell_dom1"/>
</dbReference>
<evidence type="ECO:0000256" key="2">
    <source>
        <dbReference type="ARBA" id="ARBA00012438"/>
    </source>
</evidence>
<dbReference type="InterPro" id="IPR004358">
    <property type="entry name" value="Sig_transdc_His_kin-like_C"/>
</dbReference>
<keyword evidence="9" id="KW-0812">Transmembrane</keyword>
<dbReference type="PANTHER" id="PTHR43047">
    <property type="entry name" value="TWO-COMPONENT HISTIDINE PROTEIN KINASE"/>
    <property type="match status" value="1"/>
</dbReference>
<evidence type="ECO:0000256" key="9">
    <source>
        <dbReference type="SAM" id="Phobius"/>
    </source>
</evidence>
<keyword evidence="7" id="KW-0902">Two-component regulatory system</keyword>
<keyword evidence="9" id="KW-1133">Transmembrane helix</keyword>
<dbReference type="SUPFAM" id="SSF47384">
    <property type="entry name" value="Homodimeric domain of signal transducing histidine kinase"/>
    <property type="match status" value="1"/>
</dbReference>
<dbReference type="PRINTS" id="PR00344">
    <property type="entry name" value="BCTRLSENSOR"/>
</dbReference>
<name>A0ABV8VWC3_9BACI</name>
<feature type="domain" description="Histidine kinase" evidence="10">
    <location>
        <begin position="448"/>
        <end position="662"/>
    </location>
</feature>
<dbReference type="InterPro" id="IPR005467">
    <property type="entry name" value="His_kinase_dom"/>
</dbReference>
<feature type="transmembrane region" description="Helical" evidence="9">
    <location>
        <begin position="370"/>
        <end position="392"/>
    </location>
</feature>
<dbReference type="GO" id="GO:0005524">
    <property type="term" value="F:ATP binding"/>
    <property type="evidence" value="ECO:0007669"/>
    <property type="project" value="UniProtKB-KW"/>
</dbReference>
<feature type="transmembrane region" description="Helical" evidence="9">
    <location>
        <begin position="226"/>
        <end position="243"/>
    </location>
</feature>
<dbReference type="Pfam" id="PF02518">
    <property type="entry name" value="HATPase_c"/>
    <property type="match status" value="1"/>
</dbReference>
<feature type="transmembrane region" description="Helical" evidence="9">
    <location>
        <begin position="290"/>
        <end position="308"/>
    </location>
</feature>
<protein>
    <recommendedName>
        <fullName evidence="2">histidine kinase</fullName>
        <ecNumber evidence="2">2.7.13.3</ecNumber>
    </recommendedName>
</protein>
<dbReference type="SMART" id="SM00387">
    <property type="entry name" value="HATPase_c"/>
    <property type="match status" value="1"/>
</dbReference>
<organism evidence="11 12">
    <name type="scientific">Gracilibacillus marinus</name>
    <dbReference type="NCBI Taxonomy" id="630535"/>
    <lineage>
        <taxon>Bacteria</taxon>
        <taxon>Bacillati</taxon>
        <taxon>Bacillota</taxon>
        <taxon>Bacilli</taxon>
        <taxon>Bacillales</taxon>
        <taxon>Bacillaceae</taxon>
        <taxon>Gracilibacillus</taxon>
    </lineage>
</organism>
<sequence length="667" mass="77731">MKRKYALLFLLIVMTILSVLFQDKHTIKQAEVMDGTVSIPKFDETTTVYQLNGDWHFYWKELLNPNSQSDQYQTIPVPSSWTVNEQNEPKGYGTYRMQFDIANEDIHKEHAIYLRYISSAYKVYVNGELLATNGKIGITEDTEVPYLRHHFLSFKPKKENELLIQVSNHSFRESGVFEHIIYGEYDNVLSYMLKILVEKLLLMGGFLFTGIYYFLMYMINRYDRTFLYISLISILMMIRTFLLTENVFHLLFPTVEWQTMVKVTYIVEIVCALLFIQLMYNLYQKHVKKFVYWLAMTLLLCLLCFVLLTKPFTFTSYFWLIVIVVTVVILYFSTIVSIRAILNKMEGSYMNATGILIVVIASIVDKVLDVAYIPALLPYSGLLFIILQGVIVSKRYNLLAEQNQELAYSLTQLNNTLEQKVSERTEELQKKNKLLMDLQKSRADMLENIAHDIGSPINAFEKQFVLMKQGYIEPSTSLYDTLIQKTNQIKRLANDLFELSNLQSKKWSIQKEIVQVSHFIEEVATLFRLELNQYGMILRLDYHDIDHMFIHVDKVRIIQVLRNFVDNAVKHGKETKTIEINAVRTEADCLRIEVRDYGIGIEKEELEHIFERFYRISTKMKSGSGLGLAIAKEIIEQHDGEIGVRSELGEGSTFYFILPIIKAHGHY</sequence>
<keyword evidence="8" id="KW-0175">Coiled coil</keyword>
<keyword evidence="5" id="KW-0418">Kinase</keyword>
<keyword evidence="6 11" id="KW-0067">ATP-binding</keyword>
<feature type="transmembrane region" description="Helical" evidence="9">
    <location>
        <begin position="314"/>
        <end position="336"/>
    </location>
</feature>
<evidence type="ECO:0000256" key="1">
    <source>
        <dbReference type="ARBA" id="ARBA00000085"/>
    </source>
</evidence>
<dbReference type="EMBL" id="JBHSDV010000005">
    <property type="protein sequence ID" value="MFC4388832.1"/>
    <property type="molecule type" value="Genomic_DNA"/>
</dbReference>
<keyword evidence="3" id="KW-0808">Transferase</keyword>
<feature type="transmembrane region" description="Helical" evidence="9">
    <location>
        <begin position="348"/>
        <end position="364"/>
    </location>
</feature>
<dbReference type="InterPro" id="IPR008979">
    <property type="entry name" value="Galactose-bd-like_sf"/>
</dbReference>
<dbReference type="SUPFAM" id="SSF49785">
    <property type="entry name" value="Galactose-binding domain-like"/>
    <property type="match status" value="1"/>
</dbReference>
<evidence type="ECO:0000313" key="11">
    <source>
        <dbReference type="EMBL" id="MFC4388832.1"/>
    </source>
</evidence>
<evidence type="ECO:0000259" key="10">
    <source>
        <dbReference type="PROSITE" id="PS50109"/>
    </source>
</evidence>
<dbReference type="PROSITE" id="PS50109">
    <property type="entry name" value="HIS_KIN"/>
    <property type="match status" value="1"/>
</dbReference>
<dbReference type="InterPro" id="IPR036097">
    <property type="entry name" value="HisK_dim/P_sf"/>
</dbReference>
<dbReference type="PANTHER" id="PTHR43047:SF72">
    <property type="entry name" value="OSMOSENSING HISTIDINE PROTEIN KINASE SLN1"/>
    <property type="match status" value="1"/>
</dbReference>
<feature type="coiled-coil region" evidence="8">
    <location>
        <begin position="414"/>
        <end position="448"/>
    </location>
</feature>
<evidence type="ECO:0000256" key="8">
    <source>
        <dbReference type="SAM" id="Coils"/>
    </source>
</evidence>
<comment type="catalytic activity">
    <reaction evidence="1">
        <text>ATP + protein L-histidine = ADP + protein N-phospho-L-histidine.</text>
        <dbReference type="EC" id="2.7.13.3"/>
    </reaction>
</comment>
<dbReference type="Gene3D" id="1.10.287.130">
    <property type="match status" value="1"/>
</dbReference>
<evidence type="ECO:0000256" key="3">
    <source>
        <dbReference type="ARBA" id="ARBA00022679"/>
    </source>
</evidence>
<dbReference type="InterPro" id="IPR036890">
    <property type="entry name" value="HATPase_C_sf"/>
</dbReference>
<evidence type="ECO:0000256" key="4">
    <source>
        <dbReference type="ARBA" id="ARBA00022741"/>
    </source>
</evidence>